<sequence>MECSPYDDGIDVEADLRWELASDYLARKKLVLLAGFGPEIRVQAQAATVDGPTFLREAAWVILNSGMRERVVRGIFPAISRSFLEFEPAPVCQNSFECTASALQVFRHEPKISAIVAAARMAQELGDEGLREAFHEDAESLLRSIPFVGPITWRHLAKNLGVPCAKPDRHLKRLADREMLSVEELCRQVSVQVGDPIHVVDLVLWRSCSIGVGSAGE</sequence>
<evidence type="ECO:0000313" key="2">
    <source>
        <dbReference type="Proteomes" id="UP001369736"/>
    </source>
</evidence>
<protein>
    <recommendedName>
        <fullName evidence="3">HhH-GPD domain-containing protein</fullName>
    </recommendedName>
</protein>
<reference evidence="1 2" key="1">
    <citation type="submission" date="2024-03" db="EMBL/GenBank/DDBJ databases">
        <title>Actinomycetospora sp. OC33-EN07, a novel actinomycete isolated from wild orchid (Aerides multiflora).</title>
        <authorList>
            <person name="Suriyachadkun C."/>
        </authorList>
    </citation>
    <scope>NUCLEOTIDE SEQUENCE [LARGE SCALE GENOMIC DNA]</scope>
    <source>
        <strain evidence="1 2">OC33-EN07</strain>
    </source>
</reference>
<comment type="caution">
    <text evidence="1">The sequence shown here is derived from an EMBL/GenBank/DDBJ whole genome shotgun (WGS) entry which is preliminary data.</text>
</comment>
<accession>A0ABU8M3R0</accession>
<keyword evidence="2" id="KW-1185">Reference proteome</keyword>
<proteinExistence type="predicted"/>
<dbReference type="RefSeq" id="WP_337702166.1">
    <property type="nucleotide sequence ID" value="NZ_JBBEGM010000003.1"/>
</dbReference>
<organism evidence="1 2">
    <name type="scientific">Actinomycetospora flava</name>
    <dbReference type="NCBI Taxonomy" id="3129232"/>
    <lineage>
        <taxon>Bacteria</taxon>
        <taxon>Bacillati</taxon>
        <taxon>Actinomycetota</taxon>
        <taxon>Actinomycetes</taxon>
        <taxon>Pseudonocardiales</taxon>
        <taxon>Pseudonocardiaceae</taxon>
        <taxon>Actinomycetospora</taxon>
    </lineage>
</organism>
<gene>
    <name evidence="1" type="ORF">WCD58_09870</name>
</gene>
<name>A0ABU8M3R0_9PSEU</name>
<dbReference type="Proteomes" id="UP001369736">
    <property type="component" value="Unassembled WGS sequence"/>
</dbReference>
<evidence type="ECO:0008006" key="3">
    <source>
        <dbReference type="Google" id="ProtNLM"/>
    </source>
</evidence>
<evidence type="ECO:0000313" key="1">
    <source>
        <dbReference type="EMBL" id="MEJ2861463.1"/>
    </source>
</evidence>
<dbReference type="EMBL" id="JBBEGM010000003">
    <property type="protein sequence ID" value="MEJ2861463.1"/>
    <property type="molecule type" value="Genomic_DNA"/>
</dbReference>